<evidence type="ECO:0008006" key="4">
    <source>
        <dbReference type="Google" id="ProtNLM"/>
    </source>
</evidence>
<name>A0AAJ0HQX0_9PEZI</name>
<comment type="caution">
    <text evidence="2">The sequence shown here is derived from an EMBL/GenBank/DDBJ whole genome shotgun (WGS) entry which is preliminary data.</text>
</comment>
<keyword evidence="1" id="KW-0732">Signal</keyword>
<organism evidence="2 3">
    <name type="scientific">Lasiosphaeria hispida</name>
    <dbReference type="NCBI Taxonomy" id="260671"/>
    <lineage>
        <taxon>Eukaryota</taxon>
        <taxon>Fungi</taxon>
        <taxon>Dikarya</taxon>
        <taxon>Ascomycota</taxon>
        <taxon>Pezizomycotina</taxon>
        <taxon>Sordariomycetes</taxon>
        <taxon>Sordariomycetidae</taxon>
        <taxon>Sordariales</taxon>
        <taxon>Lasiosphaeriaceae</taxon>
        <taxon>Lasiosphaeria</taxon>
    </lineage>
</organism>
<feature type="chain" id="PRO_5042501661" description="Secreted protein" evidence="1">
    <location>
        <begin position="21"/>
        <end position="260"/>
    </location>
</feature>
<reference evidence="2" key="2">
    <citation type="submission" date="2023-06" db="EMBL/GenBank/DDBJ databases">
        <authorList>
            <consortium name="Lawrence Berkeley National Laboratory"/>
            <person name="Haridas S."/>
            <person name="Hensen N."/>
            <person name="Bonometti L."/>
            <person name="Westerberg I."/>
            <person name="Brannstrom I.O."/>
            <person name="Guillou S."/>
            <person name="Cros-Aarteil S."/>
            <person name="Calhoun S."/>
            <person name="Kuo A."/>
            <person name="Mondo S."/>
            <person name="Pangilinan J."/>
            <person name="Riley R."/>
            <person name="Labutti K."/>
            <person name="Andreopoulos B."/>
            <person name="Lipzen A."/>
            <person name="Chen C."/>
            <person name="Yanf M."/>
            <person name="Daum C."/>
            <person name="Ng V."/>
            <person name="Clum A."/>
            <person name="Steindorff A."/>
            <person name="Ohm R."/>
            <person name="Martin F."/>
            <person name="Silar P."/>
            <person name="Natvig D."/>
            <person name="Lalanne C."/>
            <person name="Gautier V."/>
            <person name="Ament-Velasquez S.L."/>
            <person name="Kruys A."/>
            <person name="Hutchinson M.I."/>
            <person name="Powell A.J."/>
            <person name="Barry K."/>
            <person name="Miller A.N."/>
            <person name="Grigoriev I.V."/>
            <person name="Debuchy R."/>
            <person name="Gladieux P."/>
            <person name="Thoren M.H."/>
            <person name="Johannesson H."/>
        </authorList>
    </citation>
    <scope>NUCLEOTIDE SEQUENCE</scope>
    <source>
        <strain evidence="2">CBS 955.72</strain>
    </source>
</reference>
<proteinExistence type="predicted"/>
<feature type="signal peptide" evidence="1">
    <location>
        <begin position="1"/>
        <end position="20"/>
    </location>
</feature>
<dbReference type="EMBL" id="JAUIQD010000002">
    <property type="protein sequence ID" value="KAK3359575.1"/>
    <property type="molecule type" value="Genomic_DNA"/>
</dbReference>
<dbReference type="Proteomes" id="UP001275084">
    <property type="component" value="Unassembled WGS sequence"/>
</dbReference>
<evidence type="ECO:0000256" key="1">
    <source>
        <dbReference type="SAM" id="SignalP"/>
    </source>
</evidence>
<reference evidence="2" key="1">
    <citation type="journal article" date="2023" name="Mol. Phylogenet. Evol.">
        <title>Genome-scale phylogeny and comparative genomics of the fungal order Sordariales.</title>
        <authorList>
            <person name="Hensen N."/>
            <person name="Bonometti L."/>
            <person name="Westerberg I."/>
            <person name="Brannstrom I.O."/>
            <person name="Guillou S."/>
            <person name="Cros-Aarteil S."/>
            <person name="Calhoun S."/>
            <person name="Haridas S."/>
            <person name="Kuo A."/>
            <person name="Mondo S."/>
            <person name="Pangilinan J."/>
            <person name="Riley R."/>
            <person name="LaButti K."/>
            <person name="Andreopoulos B."/>
            <person name="Lipzen A."/>
            <person name="Chen C."/>
            <person name="Yan M."/>
            <person name="Daum C."/>
            <person name="Ng V."/>
            <person name="Clum A."/>
            <person name="Steindorff A."/>
            <person name="Ohm R.A."/>
            <person name="Martin F."/>
            <person name="Silar P."/>
            <person name="Natvig D.O."/>
            <person name="Lalanne C."/>
            <person name="Gautier V."/>
            <person name="Ament-Velasquez S.L."/>
            <person name="Kruys A."/>
            <person name="Hutchinson M.I."/>
            <person name="Powell A.J."/>
            <person name="Barry K."/>
            <person name="Miller A.N."/>
            <person name="Grigoriev I.V."/>
            <person name="Debuchy R."/>
            <person name="Gladieux P."/>
            <person name="Hiltunen Thoren M."/>
            <person name="Johannesson H."/>
        </authorList>
    </citation>
    <scope>NUCLEOTIDE SEQUENCE</scope>
    <source>
        <strain evidence="2">CBS 955.72</strain>
    </source>
</reference>
<dbReference type="AlphaFoldDB" id="A0AAJ0HQX0"/>
<evidence type="ECO:0000313" key="3">
    <source>
        <dbReference type="Proteomes" id="UP001275084"/>
    </source>
</evidence>
<protein>
    <recommendedName>
        <fullName evidence="4">Secreted protein</fullName>
    </recommendedName>
</protein>
<keyword evidence="3" id="KW-1185">Reference proteome</keyword>
<gene>
    <name evidence="2" type="ORF">B0T25DRAFT_533315</name>
</gene>
<accession>A0AAJ0HQX0</accession>
<sequence>MHSSPLLAVALAAVAVSALAEPAPAPMVTAAPDFRMRVIRNLNPFPPGVPERLMPRDFYDNLFTGWYDTVSPDLARSSECVSKYRSFLQGDGLPFLGSALGSWLATGLRTVVTSHEWFATVSQNNNRAAWSCDGYPEDIKLPEELSTAWERYTDGLYSWRTAHADEGHALATSCGGFFQPNFDFAVATNPADCTSRIGAYAAAFSETVTSNGTAKWTSASLTGVASLTSTSSIAAAAKETGHVVVAVVYAAGVLGAMAVL</sequence>
<evidence type="ECO:0000313" key="2">
    <source>
        <dbReference type="EMBL" id="KAK3359575.1"/>
    </source>
</evidence>